<gene>
    <name evidence="2" type="ORF">GCM10023090_24670</name>
</gene>
<organism evidence="2 3">
    <name type="scientific">Acidovorax lacteus</name>
    <dbReference type="NCBI Taxonomy" id="1924988"/>
    <lineage>
        <taxon>Bacteria</taxon>
        <taxon>Pseudomonadati</taxon>
        <taxon>Pseudomonadota</taxon>
        <taxon>Betaproteobacteria</taxon>
        <taxon>Burkholderiales</taxon>
        <taxon>Comamonadaceae</taxon>
        <taxon>Acidovorax</taxon>
    </lineage>
</organism>
<reference evidence="3" key="1">
    <citation type="journal article" date="2019" name="Int. J. Syst. Evol. Microbiol.">
        <title>The Global Catalogue of Microorganisms (GCM) 10K type strain sequencing project: providing services to taxonomists for standard genome sequencing and annotation.</title>
        <authorList>
            <consortium name="The Broad Institute Genomics Platform"/>
            <consortium name="The Broad Institute Genome Sequencing Center for Infectious Disease"/>
            <person name="Wu L."/>
            <person name="Ma J."/>
        </authorList>
    </citation>
    <scope>NUCLEOTIDE SEQUENCE [LARGE SCALE GENOMIC DNA]</scope>
    <source>
        <strain evidence="3">JCM 31890</strain>
    </source>
</reference>
<dbReference type="EMBL" id="BAABEX010000028">
    <property type="protein sequence ID" value="GAA4427389.1"/>
    <property type="molecule type" value="Genomic_DNA"/>
</dbReference>
<sequence>MAIHSIDHVQFGFAKGREAELRHFYGDLLGLSEVVDGEGRPGTLRFEAGAQRIDFVALPRPLPGEGVHLALSVEGLPSLRQRLQRAGVAIDEQRPLPGHRRLYVQDPAGHRIELLEPVWQEAA</sequence>
<name>A0ABP8LFD5_9BURK</name>
<keyword evidence="3" id="KW-1185">Reference proteome</keyword>
<protein>
    <submittedName>
        <fullName evidence="2">VOC family protein</fullName>
    </submittedName>
</protein>
<dbReference type="RefSeq" id="WP_345065539.1">
    <property type="nucleotide sequence ID" value="NZ_BAABEX010000028.1"/>
</dbReference>
<dbReference type="Proteomes" id="UP001501788">
    <property type="component" value="Unassembled WGS sequence"/>
</dbReference>
<dbReference type="Gene3D" id="3.10.180.10">
    <property type="entry name" value="2,3-Dihydroxybiphenyl 1,2-Dioxygenase, domain 1"/>
    <property type="match status" value="1"/>
</dbReference>
<dbReference type="InterPro" id="IPR004360">
    <property type="entry name" value="Glyas_Fos-R_dOase_dom"/>
</dbReference>
<evidence type="ECO:0000313" key="3">
    <source>
        <dbReference type="Proteomes" id="UP001501788"/>
    </source>
</evidence>
<dbReference type="InterPro" id="IPR037523">
    <property type="entry name" value="VOC_core"/>
</dbReference>
<proteinExistence type="predicted"/>
<evidence type="ECO:0000313" key="2">
    <source>
        <dbReference type="EMBL" id="GAA4427389.1"/>
    </source>
</evidence>
<dbReference type="Pfam" id="PF00903">
    <property type="entry name" value="Glyoxalase"/>
    <property type="match status" value="1"/>
</dbReference>
<evidence type="ECO:0000259" key="1">
    <source>
        <dbReference type="PROSITE" id="PS51819"/>
    </source>
</evidence>
<feature type="domain" description="VOC" evidence="1">
    <location>
        <begin position="5"/>
        <end position="117"/>
    </location>
</feature>
<dbReference type="SUPFAM" id="SSF54593">
    <property type="entry name" value="Glyoxalase/Bleomycin resistance protein/Dihydroxybiphenyl dioxygenase"/>
    <property type="match status" value="1"/>
</dbReference>
<dbReference type="InterPro" id="IPR029068">
    <property type="entry name" value="Glyas_Bleomycin-R_OHBP_Dase"/>
</dbReference>
<accession>A0ABP8LFD5</accession>
<comment type="caution">
    <text evidence="2">The sequence shown here is derived from an EMBL/GenBank/DDBJ whole genome shotgun (WGS) entry which is preliminary data.</text>
</comment>
<dbReference type="PROSITE" id="PS51819">
    <property type="entry name" value="VOC"/>
    <property type="match status" value="1"/>
</dbReference>